<evidence type="ECO:0000256" key="7">
    <source>
        <dbReference type="ARBA" id="ARBA00023237"/>
    </source>
</evidence>
<reference evidence="13 14" key="1">
    <citation type="submission" date="2020-02" db="EMBL/GenBank/DDBJ databases">
        <title>Aliifodinibius halophilus 2W32, complete genome.</title>
        <authorList>
            <person name="Li Y."/>
            <person name="Wu S."/>
        </authorList>
    </citation>
    <scope>NUCLEOTIDE SEQUENCE [LARGE SCALE GENOMIC DNA]</scope>
    <source>
        <strain evidence="13 14">2W32</strain>
    </source>
</reference>
<comment type="subcellular location">
    <subcellularLocation>
        <location evidence="1 8">Cell outer membrane</location>
        <topology evidence="1 8">Multi-pass membrane protein</topology>
    </subcellularLocation>
</comment>
<dbReference type="GO" id="GO:0009279">
    <property type="term" value="C:cell outer membrane"/>
    <property type="evidence" value="ECO:0007669"/>
    <property type="project" value="UniProtKB-SubCell"/>
</dbReference>
<dbReference type="GO" id="GO:0030246">
    <property type="term" value="F:carbohydrate binding"/>
    <property type="evidence" value="ECO:0007669"/>
    <property type="project" value="InterPro"/>
</dbReference>
<evidence type="ECO:0000256" key="9">
    <source>
        <dbReference type="RuleBase" id="RU003357"/>
    </source>
</evidence>
<feature type="chain" id="PRO_5026921193" evidence="10">
    <location>
        <begin position="23"/>
        <end position="827"/>
    </location>
</feature>
<comment type="similarity">
    <text evidence="8 9">Belongs to the TonB-dependent receptor family.</text>
</comment>
<dbReference type="InterPro" id="IPR000531">
    <property type="entry name" value="Beta-barrel_TonB"/>
</dbReference>
<dbReference type="EMBL" id="JAALLS010000017">
    <property type="protein sequence ID" value="NGP89258.1"/>
    <property type="molecule type" value="Genomic_DNA"/>
</dbReference>
<dbReference type="AlphaFoldDB" id="A0A6M1SZD6"/>
<keyword evidence="2 8" id="KW-0813">Transport</keyword>
<accession>A0A6M1SZD6</accession>
<keyword evidence="6 8" id="KW-0472">Membrane</keyword>
<dbReference type="RefSeq" id="WP_165269807.1">
    <property type="nucleotide sequence ID" value="NZ_JAALLS010000017.1"/>
</dbReference>
<dbReference type="PROSITE" id="PS52016">
    <property type="entry name" value="TONB_DEPENDENT_REC_3"/>
    <property type="match status" value="1"/>
</dbReference>
<evidence type="ECO:0000256" key="4">
    <source>
        <dbReference type="ARBA" id="ARBA00022692"/>
    </source>
</evidence>
<dbReference type="InterPro" id="IPR036942">
    <property type="entry name" value="Beta-barrel_TonB_sf"/>
</dbReference>
<evidence type="ECO:0000256" key="2">
    <source>
        <dbReference type="ARBA" id="ARBA00022448"/>
    </source>
</evidence>
<dbReference type="Pfam" id="PF07715">
    <property type="entry name" value="Plug"/>
    <property type="match status" value="1"/>
</dbReference>
<evidence type="ECO:0000259" key="12">
    <source>
        <dbReference type="Pfam" id="PF07715"/>
    </source>
</evidence>
<dbReference type="GO" id="GO:0033214">
    <property type="term" value="P:siderophore-iron import into cell"/>
    <property type="evidence" value="ECO:0007669"/>
    <property type="project" value="TreeGrafter"/>
</dbReference>
<keyword evidence="14" id="KW-1185">Reference proteome</keyword>
<evidence type="ECO:0000313" key="14">
    <source>
        <dbReference type="Proteomes" id="UP000479132"/>
    </source>
</evidence>
<evidence type="ECO:0000256" key="10">
    <source>
        <dbReference type="SAM" id="SignalP"/>
    </source>
</evidence>
<keyword evidence="7 8" id="KW-0998">Cell outer membrane</keyword>
<dbReference type="Gene3D" id="2.40.170.20">
    <property type="entry name" value="TonB-dependent receptor, beta-barrel domain"/>
    <property type="match status" value="1"/>
</dbReference>
<dbReference type="InterPro" id="IPR039426">
    <property type="entry name" value="TonB-dep_rcpt-like"/>
</dbReference>
<keyword evidence="4 8" id="KW-0812">Transmembrane</keyword>
<name>A0A6M1SZD6_9BACT</name>
<dbReference type="Gene3D" id="2.60.40.1120">
    <property type="entry name" value="Carboxypeptidase-like, regulatory domain"/>
    <property type="match status" value="1"/>
</dbReference>
<dbReference type="PANTHER" id="PTHR30442">
    <property type="entry name" value="IRON III DICITRATE TRANSPORT PROTEIN FECA"/>
    <property type="match status" value="1"/>
</dbReference>
<feature type="domain" description="TonB-dependent receptor plug" evidence="12">
    <location>
        <begin position="154"/>
        <end position="251"/>
    </location>
</feature>
<keyword evidence="3 8" id="KW-1134">Transmembrane beta strand</keyword>
<dbReference type="Pfam" id="PF13620">
    <property type="entry name" value="CarboxypepD_reg"/>
    <property type="match status" value="1"/>
</dbReference>
<dbReference type="SUPFAM" id="SSF56935">
    <property type="entry name" value="Porins"/>
    <property type="match status" value="1"/>
</dbReference>
<evidence type="ECO:0000259" key="11">
    <source>
        <dbReference type="Pfam" id="PF00593"/>
    </source>
</evidence>
<dbReference type="Proteomes" id="UP000479132">
    <property type="component" value="Unassembled WGS sequence"/>
</dbReference>
<evidence type="ECO:0000256" key="8">
    <source>
        <dbReference type="PROSITE-ProRule" id="PRU01360"/>
    </source>
</evidence>
<organism evidence="13 14">
    <name type="scientific">Fodinibius halophilus</name>
    <dbReference type="NCBI Taxonomy" id="1736908"/>
    <lineage>
        <taxon>Bacteria</taxon>
        <taxon>Pseudomonadati</taxon>
        <taxon>Balneolota</taxon>
        <taxon>Balneolia</taxon>
        <taxon>Balneolales</taxon>
        <taxon>Balneolaceae</taxon>
        <taxon>Fodinibius</taxon>
    </lineage>
</organism>
<gene>
    <name evidence="13" type="ORF">G3569_12935</name>
</gene>
<proteinExistence type="inferred from homology"/>
<evidence type="ECO:0000313" key="13">
    <source>
        <dbReference type="EMBL" id="NGP89258.1"/>
    </source>
</evidence>
<keyword evidence="13" id="KW-0675">Receptor</keyword>
<dbReference type="InterPro" id="IPR037066">
    <property type="entry name" value="Plug_dom_sf"/>
</dbReference>
<protein>
    <submittedName>
        <fullName evidence="13">TonB-dependent receptor</fullName>
    </submittedName>
</protein>
<comment type="caution">
    <text evidence="13">The sequence shown here is derived from an EMBL/GenBank/DDBJ whole genome shotgun (WGS) entry which is preliminary data.</text>
</comment>
<feature type="signal peptide" evidence="10">
    <location>
        <begin position="1"/>
        <end position="22"/>
    </location>
</feature>
<dbReference type="SUPFAM" id="SSF49452">
    <property type="entry name" value="Starch-binding domain-like"/>
    <property type="match status" value="1"/>
</dbReference>
<evidence type="ECO:0000256" key="6">
    <source>
        <dbReference type="ARBA" id="ARBA00023136"/>
    </source>
</evidence>
<keyword evidence="5 9" id="KW-0798">TonB box</keyword>
<dbReference type="InterPro" id="IPR012910">
    <property type="entry name" value="Plug_dom"/>
</dbReference>
<dbReference type="InterPro" id="IPR013784">
    <property type="entry name" value="Carb-bd-like_fold"/>
</dbReference>
<feature type="domain" description="TonB-dependent receptor-like beta-barrel" evidence="11">
    <location>
        <begin position="349"/>
        <end position="793"/>
    </location>
</feature>
<dbReference type="Pfam" id="PF00593">
    <property type="entry name" value="TonB_dep_Rec_b-barrel"/>
    <property type="match status" value="1"/>
</dbReference>
<sequence length="827" mass="93761">MKHFFYVLLLLLTFGNSNVLFAQTFSVQGTVTDDKGTPIELANIYVSELNEKKDGNLIRYSSETSDLTDPKGQYKIANLQPGNYIVAAYYNGKQVVKKRVQLKQANKNVDFELSVIKSSLDEIIVGGQGQKTFGIRRLRSVEGVTINEGKKNEVIVLDDLSANLATNNSRQVYAKVAGLNIWQSDGAGVQTSVGGRGLSPKRNSNFNTRQNGYDIAADALGYPESYYTPPTRALKRIEIIRGAASLQYGTQFGGMLNFKFKDGPKDETFQLNTHQTYGSYGLFNSFNSVGGSTDKVNYYGFYQYKTNKGWRPNSNLDQHTAYGSVQLDLTEKLSITPEFTYMRYLAQQPGGLTDTQFEQDPSQSNRERNWFRVNWNLLALKANYQFSSMTRLNTRFFGLKASRDAVGNLSRIDRLDFGGPRNLLRDDYLNWGNETRLIHRYNFANNISVFLAGFRYYDGFTHRRQGKGSAGSDADFNYQNPDNLTGSDFDLPSKNRAFFVENIFNITPEFSITPGIRLEYIRTKSDGYYRNIVKDLAGNILLDETIREERDKKRSFALFGVGLSYKKSESLEIYGNFSQNYRAINFNDIRVDVGNLEVDPNIKDERGFNADLGIRGNVTQLLNYDLSLFHLSYEDRIGTVLKTEPNPKFNNLVDRTFRYRTNVADAKIYGLETFAEVDLYKLFIEKYSETQLSLFTNLALITATYSDAQVTGIEDNKVEHVPNVNFKTGLTFSHHNFEATYQYSFVGEHFSDATNARQTPTAIEGTIPAYYIMDLSAQYSYNRFNLEAGVNNLTDNRYFTRRATGYPGPGIIPAKARSFYVTLGIEI</sequence>
<dbReference type="PANTHER" id="PTHR30442:SF0">
    <property type="entry name" value="FE(3+) DICITRATE TRANSPORT PROTEIN FECA"/>
    <property type="match status" value="1"/>
</dbReference>
<keyword evidence="10" id="KW-0732">Signal</keyword>
<evidence type="ECO:0000256" key="3">
    <source>
        <dbReference type="ARBA" id="ARBA00022452"/>
    </source>
</evidence>
<evidence type="ECO:0000256" key="1">
    <source>
        <dbReference type="ARBA" id="ARBA00004571"/>
    </source>
</evidence>
<evidence type="ECO:0000256" key="5">
    <source>
        <dbReference type="ARBA" id="ARBA00023077"/>
    </source>
</evidence>
<dbReference type="Gene3D" id="2.170.130.10">
    <property type="entry name" value="TonB-dependent receptor, plug domain"/>
    <property type="match status" value="1"/>
</dbReference>